<dbReference type="PANTHER" id="PTHR30246">
    <property type="entry name" value="2-KETO-3-DEOXY-6-PHOSPHOGLUCONATE ALDOLASE"/>
    <property type="match status" value="1"/>
</dbReference>
<dbReference type="InterPro" id="IPR000887">
    <property type="entry name" value="Aldlse_KDPG_KHG"/>
</dbReference>
<dbReference type="Proteomes" id="UP000199286">
    <property type="component" value="Unassembled WGS sequence"/>
</dbReference>
<keyword evidence="7" id="KW-1185">Reference proteome</keyword>
<comment type="similarity">
    <text evidence="2">Belongs to the KHG/KDPG aldolase family.</text>
</comment>
<dbReference type="InterPro" id="IPR031338">
    <property type="entry name" value="KDPG/KHG_AS_2"/>
</dbReference>
<dbReference type="SUPFAM" id="SSF51569">
    <property type="entry name" value="Aldolase"/>
    <property type="match status" value="1"/>
</dbReference>
<dbReference type="EMBL" id="FNPF01000005">
    <property type="protein sequence ID" value="SDY30354.1"/>
    <property type="molecule type" value="Genomic_DNA"/>
</dbReference>
<dbReference type="GO" id="GO:0016829">
    <property type="term" value="F:lyase activity"/>
    <property type="evidence" value="ECO:0007669"/>
    <property type="project" value="UniProtKB-KW"/>
</dbReference>
<proteinExistence type="inferred from homology"/>
<keyword evidence="4" id="KW-0456">Lyase</keyword>
<dbReference type="STRING" id="321339.SAMN05444340_105229"/>
<dbReference type="RefSeq" id="WP_089882337.1">
    <property type="nucleotide sequence ID" value="NZ_FNPF01000005.1"/>
</dbReference>
<gene>
    <name evidence="6" type="ORF">SAMN05444340_105229</name>
</gene>
<keyword evidence="5" id="KW-0119">Carbohydrate metabolism</keyword>
<dbReference type="InterPro" id="IPR013785">
    <property type="entry name" value="Aldolase_TIM"/>
</dbReference>
<name>A0A1H3ITY6_9RHOB</name>
<evidence type="ECO:0000256" key="5">
    <source>
        <dbReference type="ARBA" id="ARBA00023277"/>
    </source>
</evidence>
<dbReference type="AlphaFoldDB" id="A0A1H3ITY6"/>
<evidence type="ECO:0000256" key="2">
    <source>
        <dbReference type="ARBA" id="ARBA00006906"/>
    </source>
</evidence>
<dbReference type="NCBIfam" id="NF006600">
    <property type="entry name" value="PRK09140.1"/>
    <property type="match status" value="1"/>
</dbReference>
<evidence type="ECO:0000313" key="6">
    <source>
        <dbReference type="EMBL" id="SDY30354.1"/>
    </source>
</evidence>
<dbReference type="PANTHER" id="PTHR30246:SF1">
    <property type="entry name" value="2-DEHYDRO-3-DEOXY-6-PHOSPHOGALACTONATE ALDOLASE-RELATED"/>
    <property type="match status" value="1"/>
</dbReference>
<dbReference type="PROSITE" id="PS00160">
    <property type="entry name" value="ALDOLASE_KDPG_KHG_2"/>
    <property type="match status" value="1"/>
</dbReference>
<dbReference type="OrthoDB" id="7204076at2"/>
<evidence type="ECO:0000313" key="7">
    <source>
        <dbReference type="Proteomes" id="UP000199286"/>
    </source>
</evidence>
<dbReference type="Gene3D" id="3.20.20.70">
    <property type="entry name" value="Aldolase class I"/>
    <property type="match status" value="1"/>
</dbReference>
<evidence type="ECO:0000256" key="4">
    <source>
        <dbReference type="ARBA" id="ARBA00023239"/>
    </source>
</evidence>
<reference evidence="6 7" key="1">
    <citation type="submission" date="2016-10" db="EMBL/GenBank/DDBJ databases">
        <authorList>
            <person name="de Groot N.N."/>
        </authorList>
    </citation>
    <scope>NUCLEOTIDE SEQUENCE [LARGE SCALE GENOMIC DNA]</scope>
    <source>
        <strain evidence="6 7">DSM 26880</strain>
    </source>
</reference>
<comment type="pathway">
    <text evidence="1">Carbohydrate acid metabolism.</text>
</comment>
<comment type="subunit">
    <text evidence="3">Homotrimer.</text>
</comment>
<dbReference type="CDD" id="cd00452">
    <property type="entry name" value="KDPG_aldolase"/>
    <property type="match status" value="1"/>
</dbReference>
<protein>
    <submittedName>
        <fullName evidence="6">2-keto-3-deoxy-phosphogalactonate aldolase</fullName>
    </submittedName>
</protein>
<dbReference type="Pfam" id="PF01081">
    <property type="entry name" value="Aldolase"/>
    <property type="match status" value="1"/>
</dbReference>
<sequence length="204" mass="21172">MSRNLIAILRSITPEESVEIAEALIEQGIIRIEVPLNSPDPFESIGRMIEALGSRAEIGAGTVLDVADVERLAQLGARLVVSPNCDPDVIRATRQAGLESWPGVFTATECFTALRAGATGLKLFPASLLGPEGVRALRAILPPEAQLYAVGGVEAGNLATWLNVGVTGFGLGSTLYAPGRPAADVSRAAAEIVAALRKGSVPHG</sequence>
<evidence type="ECO:0000256" key="1">
    <source>
        <dbReference type="ARBA" id="ARBA00004761"/>
    </source>
</evidence>
<accession>A0A1H3ITY6</accession>
<organism evidence="6 7">
    <name type="scientific">Citreimonas salinaria</name>
    <dbReference type="NCBI Taxonomy" id="321339"/>
    <lineage>
        <taxon>Bacteria</taxon>
        <taxon>Pseudomonadati</taxon>
        <taxon>Pseudomonadota</taxon>
        <taxon>Alphaproteobacteria</taxon>
        <taxon>Rhodobacterales</taxon>
        <taxon>Roseobacteraceae</taxon>
        <taxon>Citreimonas</taxon>
    </lineage>
</organism>
<evidence type="ECO:0000256" key="3">
    <source>
        <dbReference type="ARBA" id="ARBA00011233"/>
    </source>
</evidence>